<proteinExistence type="predicted"/>
<dbReference type="PROSITE" id="PS51745">
    <property type="entry name" value="PB1"/>
    <property type="match status" value="1"/>
</dbReference>
<dbReference type="SMART" id="SM00666">
    <property type="entry name" value="PB1"/>
    <property type="match status" value="1"/>
</dbReference>
<reference evidence="3" key="1">
    <citation type="submission" date="2013-04" db="EMBL/GenBank/DDBJ databases">
        <authorList>
            <person name="Qu J."/>
            <person name="Murali S.C."/>
            <person name="Bandaranaike D."/>
            <person name="Bellair M."/>
            <person name="Blankenburg K."/>
            <person name="Chao H."/>
            <person name="Dinh H."/>
            <person name="Doddapaneni H."/>
            <person name="Downs B."/>
            <person name="Dugan-Rocha S."/>
            <person name="Elkadiri S."/>
            <person name="Gnanaolivu R.D."/>
            <person name="Hernandez B."/>
            <person name="Javaid M."/>
            <person name="Jayaseelan J.C."/>
            <person name="Lee S."/>
            <person name="Li M."/>
            <person name="Ming W."/>
            <person name="Munidasa M."/>
            <person name="Muniz J."/>
            <person name="Nguyen L."/>
            <person name="Ongeri F."/>
            <person name="Osuji N."/>
            <person name="Pu L.-L."/>
            <person name="Puazo M."/>
            <person name="Qu C."/>
            <person name="Quiroz J."/>
            <person name="Raj R."/>
            <person name="Weissenberger G."/>
            <person name="Xin Y."/>
            <person name="Zou X."/>
            <person name="Han Y."/>
            <person name="Richards S."/>
            <person name="Worley K."/>
            <person name="Muzny D."/>
            <person name="Gibbs R."/>
        </authorList>
    </citation>
    <scope>NUCLEOTIDE SEQUENCE</scope>
    <source>
        <strain evidence="3">Sampled in the wild</strain>
    </source>
</reference>
<dbReference type="Pfam" id="PF00564">
    <property type="entry name" value="PB1"/>
    <property type="match status" value="1"/>
</dbReference>
<comment type="caution">
    <text evidence="3">The sequence shown here is derived from an EMBL/GenBank/DDBJ whole genome shotgun (WGS) entry which is preliminary data.</text>
</comment>
<dbReference type="InterPro" id="IPR000270">
    <property type="entry name" value="PB1_dom"/>
</dbReference>
<dbReference type="GO" id="GO:0048208">
    <property type="term" value="P:COPII vesicle coating"/>
    <property type="evidence" value="ECO:0007669"/>
    <property type="project" value="InterPro"/>
</dbReference>
<dbReference type="InterPro" id="IPR053793">
    <property type="entry name" value="PB1-like"/>
</dbReference>
<feature type="compositionally biased region" description="Basic and acidic residues" evidence="1">
    <location>
        <begin position="186"/>
        <end position="196"/>
    </location>
</feature>
<dbReference type="InterPro" id="IPR033512">
    <property type="entry name" value="TFG"/>
</dbReference>
<dbReference type="Gene3D" id="3.10.20.90">
    <property type="entry name" value="Phosphatidylinositol 3-kinase Catalytic Subunit, Chain A, domain 1"/>
    <property type="match status" value="1"/>
</dbReference>
<evidence type="ECO:0000313" key="4">
    <source>
        <dbReference type="Proteomes" id="UP000792457"/>
    </source>
</evidence>
<feature type="region of interest" description="Disordered" evidence="1">
    <location>
        <begin position="141"/>
        <end position="402"/>
    </location>
</feature>
<dbReference type="PANTHER" id="PTHR15335:SF7">
    <property type="entry name" value="PROTEIN TFG"/>
    <property type="match status" value="1"/>
</dbReference>
<organism evidence="3 4">
    <name type="scientific">Ladona fulva</name>
    <name type="common">Scarce chaser dragonfly</name>
    <name type="synonym">Libellula fulva</name>
    <dbReference type="NCBI Taxonomy" id="123851"/>
    <lineage>
        <taxon>Eukaryota</taxon>
        <taxon>Metazoa</taxon>
        <taxon>Ecdysozoa</taxon>
        <taxon>Arthropoda</taxon>
        <taxon>Hexapoda</taxon>
        <taxon>Insecta</taxon>
        <taxon>Pterygota</taxon>
        <taxon>Palaeoptera</taxon>
        <taxon>Odonata</taxon>
        <taxon>Epiprocta</taxon>
        <taxon>Anisoptera</taxon>
        <taxon>Libelluloidea</taxon>
        <taxon>Libellulidae</taxon>
        <taxon>Ladona</taxon>
    </lineage>
</organism>
<feature type="compositionally biased region" description="Polar residues" evidence="1">
    <location>
        <begin position="220"/>
        <end position="242"/>
    </location>
</feature>
<feature type="compositionally biased region" description="Polar residues" evidence="1">
    <location>
        <begin position="174"/>
        <end position="185"/>
    </location>
</feature>
<dbReference type="AlphaFoldDB" id="A0A8K0JV27"/>
<dbReference type="InterPro" id="IPR034857">
    <property type="entry name" value="PB1_TFG"/>
</dbReference>
<sequence length="402" mass="43281">MASTTNNSEDAAFPELDLSGKLIIKAQLGDDIRRIPIHNEAITYDELVLMMQRVFRGKLNSTDDILIKYKDEDGDLITIFDSSDLAFAIQYSRILKLSIFVNGEIPSAKVQGLPTSQAVLIRKELQHIRDRVNRILDTIDPKVDLSSPKGENSVPDQGSVASHSVNSREFDPLQENQGAGNQESKTSPKDEPRDGIVADGTRSTSTPDNAANARPAGVTGTPTMTNVSQPQGTYPQAPTMQQAGVPYQDRGPSMQPPTLGPQMTPSTQQVNPQQDPSQVAGFPGYYMMSPPDGSQGQFPSYGGYTNMPQQTGFTGAHPRPSQPMGGNQPLPPPPPASQQMPQQGPPQGYLPPTSGAEYQPSPASSYRTPTRYPTPGAPPMGANPYSKSSTPMGYGRPAQAYQ</sequence>
<dbReference type="CDD" id="cd06401">
    <property type="entry name" value="PB1_TFG"/>
    <property type="match status" value="1"/>
</dbReference>
<accession>A0A8K0JV27</accession>
<dbReference type="Proteomes" id="UP000792457">
    <property type="component" value="Unassembled WGS sequence"/>
</dbReference>
<feature type="compositionally biased region" description="Low complexity" evidence="1">
    <location>
        <begin position="337"/>
        <end position="352"/>
    </location>
</feature>
<dbReference type="OrthoDB" id="1594986at2759"/>
<evidence type="ECO:0000256" key="1">
    <source>
        <dbReference type="SAM" id="MobiDB-lite"/>
    </source>
</evidence>
<dbReference type="SUPFAM" id="SSF54277">
    <property type="entry name" value="CAD &amp; PB1 domains"/>
    <property type="match status" value="1"/>
</dbReference>
<dbReference type="GO" id="GO:0070971">
    <property type="term" value="C:endoplasmic reticulum exit site"/>
    <property type="evidence" value="ECO:0007669"/>
    <property type="project" value="TreeGrafter"/>
</dbReference>
<feature type="domain" description="PB1" evidence="2">
    <location>
        <begin position="21"/>
        <end position="102"/>
    </location>
</feature>
<dbReference type="GO" id="GO:0042802">
    <property type="term" value="F:identical protein binding"/>
    <property type="evidence" value="ECO:0007669"/>
    <property type="project" value="InterPro"/>
</dbReference>
<evidence type="ECO:0000313" key="3">
    <source>
        <dbReference type="EMBL" id="KAG8223202.1"/>
    </source>
</evidence>
<gene>
    <name evidence="3" type="ORF">J437_LFUL000368</name>
</gene>
<feature type="compositionally biased region" description="Polar residues" evidence="1">
    <location>
        <begin position="154"/>
        <end position="165"/>
    </location>
</feature>
<protein>
    <recommendedName>
        <fullName evidence="2">PB1 domain-containing protein</fullName>
    </recommendedName>
</protein>
<reference evidence="3" key="2">
    <citation type="submission" date="2017-10" db="EMBL/GenBank/DDBJ databases">
        <title>Ladona fulva Genome sequencing and assembly.</title>
        <authorList>
            <person name="Murali S."/>
            <person name="Richards S."/>
            <person name="Bandaranaike D."/>
            <person name="Bellair M."/>
            <person name="Blankenburg K."/>
            <person name="Chao H."/>
            <person name="Dinh H."/>
            <person name="Doddapaneni H."/>
            <person name="Dugan-Rocha S."/>
            <person name="Elkadiri S."/>
            <person name="Gnanaolivu R."/>
            <person name="Hernandez B."/>
            <person name="Skinner E."/>
            <person name="Javaid M."/>
            <person name="Lee S."/>
            <person name="Li M."/>
            <person name="Ming W."/>
            <person name="Munidasa M."/>
            <person name="Muniz J."/>
            <person name="Nguyen L."/>
            <person name="Hughes D."/>
            <person name="Osuji N."/>
            <person name="Pu L.-L."/>
            <person name="Puazo M."/>
            <person name="Qu C."/>
            <person name="Quiroz J."/>
            <person name="Raj R."/>
            <person name="Weissenberger G."/>
            <person name="Xin Y."/>
            <person name="Zou X."/>
            <person name="Han Y."/>
            <person name="Worley K."/>
            <person name="Muzny D."/>
            <person name="Gibbs R."/>
        </authorList>
    </citation>
    <scope>NUCLEOTIDE SEQUENCE</scope>
    <source>
        <strain evidence="3">Sampled in the wild</strain>
    </source>
</reference>
<dbReference type="PANTHER" id="PTHR15335">
    <property type="entry name" value="PROTEIN TFG"/>
    <property type="match status" value="1"/>
</dbReference>
<name>A0A8K0JV27_LADFU</name>
<evidence type="ECO:0000259" key="2">
    <source>
        <dbReference type="PROSITE" id="PS51745"/>
    </source>
</evidence>
<keyword evidence="4" id="KW-1185">Reference proteome</keyword>
<feature type="compositionally biased region" description="Polar residues" evidence="1">
    <location>
        <begin position="261"/>
        <end position="277"/>
    </location>
</feature>
<dbReference type="EMBL" id="KZ308154">
    <property type="protein sequence ID" value="KAG8223202.1"/>
    <property type="molecule type" value="Genomic_DNA"/>
</dbReference>